<protein>
    <submittedName>
        <fullName evidence="1">Uncharacterized protein</fullName>
    </submittedName>
</protein>
<dbReference type="AlphaFoldDB" id="A0A8J5CQJ0"/>
<reference evidence="1" key="1">
    <citation type="submission" date="2020-07" db="EMBL/GenBank/DDBJ databases">
        <title>The High-quality genome of the commercially important snow crab, Chionoecetes opilio.</title>
        <authorList>
            <person name="Jeong J.-H."/>
            <person name="Ryu S."/>
        </authorList>
    </citation>
    <scope>NUCLEOTIDE SEQUENCE</scope>
    <source>
        <strain evidence="1">MADBK_172401_WGS</strain>
        <tissue evidence="1">Digestive gland</tissue>
    </source>
</reference>
<gene>
    <name evidence="1" type="ORF">GWK47_053635</name>
</gene>
<name>A0A8J5CQJ0_CHIOP</name>
<accession>A0A8J5CQJ0</accession>
<comment type="caution">
    <text evidence="1">The sequence shown here is derived from an EMBL/GenBank/DDBJ whole genome shotgun (WGS) entry which is preliminary data.</text>
</comment>
<evidence type="ECO:0000313" key="2">
    <source>
        <dbReference type="Proteomes" id="UP000770661"/>
    </source>
</evidence>
<dbReference type="EMBL" id="JACEEZ010017013">
    <property type="protein sequence ID" value="KAG0717840.1"/>
    <property type="molecule type" value="Genomic_DNA"/>
</dbReference>
<proteinExistence type="predicted"/>
<sequence length="178" mass="19690">MSWEVILGNHVRAPWLFLSRTTFHILKANTLGVPVIEAKKERLKGEDPLDLGGGMGAYGVYTALLFLHKRARNSGGTSGGAKLLGNNSLTGRVLPGLQNPHILEGGWLVRMGETVFSKGKSPENFPLGLKHFKRAFWQIFSPDKPYKTRPSDPKKVLIKKKKECKEILQGKIFPGEAS</sequence>
<keyword evidence="2" id="KW-1185">Reference proteome</keyword>
<dbReference type="Proteomes" id="UP000770661">
    <property type="component" value="Unassembled WGS sequence"/>
</dbReference>
<evidence type="ECO:0000313" key="1">
    <source>
        <dbReference type="EMBL" id="KAG0717840.1"/>
    </source>
</evidence>
<organism evidence="1 2">
    <name type="scientific">Chionoecetes opilio</name>
    <name type="common">Atlantic snow crab</name>
    <name type="synonym">Cancer opilio</name>
    <dbReference type="NCBI Taxonomy" id="41210"/>
    <lineage>
        <taxon>Eukaryota</taxon>
        <taxon>Metazoa</taxon>
        <taxon>Ecdysozoa</taxon>
        <taxon>Arthropoda</taxon>
        <taxon>Crustacea</taxon>
        <taxon>Multicrustacea</taxon>
        <taxon>Malacostraca</taxon>
        <taxon>Eumalacostraca</taxon>
        <taxon>Eucarida</taxon>
        <taxon>Decapoda</taxon>
        <taxon>Pleocyemata</taxon>
        <taxon>Brachyura</taxon>
        <taxon>Eubrachyura</taxon>
        <taxon>Majoidea</taxon>
        <taxon>Majidae</taxon>
        <taxon>Chionoecetes</taxon>
    </lineage>
</organism>